<dbReference type="NCBIfam" id="NF006776">
    <property type="entry name" value="PRK09291.1"/>
    <property type="match status" value="1"/>
</dbReference>
<keyword evidence="4" id="KW-1185">Reference proteome</keyword>
<reference evidence="3 4" key="1">
    <citation type="submission" date="2014-11" db="EMBL/GenBank/DDBJ databases">
        <title>Genome sequence of Flavihumibacter solisilvae 3-3.</title>
        <authorList>
            <person name="Zhou G."/>
            <person name="Li M."/>
            <person name="Wang G."/>
        </authorList>
    </citation>
    <scope>NUCLEOTIDE SEQUENCE [LARGE SCALE GENOMIC DNA]</scope>
    <source>
        <strain evidence="3 4">3-3</strain>
    </source>
</reference>
<dbReference type="Proteomes" id="UP000031408">
    <property type="component" value="Unassembled WGS sequence"/>
</dbReference>
<dbReference type="GO" id="GO:0016491">
    <property type="term" value="F:oxidoreductase activity"/>
    <property type="evidence" value="ECO:0007669"/>
    <property type="project" value="UniProtKB-KW"/>
</dbReference>
<dbReference type="EMBL" id="JSVC01000006">
    <property type="protein sequence ID" value="KIC95476.1"/>
    <property type="molecule type" value="Genomic_DNA"/>
</dbReference>
<name>A0A0C1L7H7_9BACT</name>
<dbReference type="InterPro" id="IPR020904">
    <property type="entry name" value="Sc_DH/Rdtase_CS"/>
</dbReference>
<organism evidence="3 4">
    <name type="scientific">Flavihumibacter solisilvae</name>
    <dbReference type="NCBI Taxonomy" id="1349421"/>
    <lineage>
        <taxon>Bacteria</taxon>
        <taxon>Pseudomonadati</taxon>
        <taxon>Bacteroidota</taxon>
        <taxon>Chitinophagia</taxon>
        <taxon>Chitinophagales</taxon>
        <taxon>Chitinophagaceae</taxon>
        <taxon>Flavihumibacter</taxon>
    </lineage>
</organism>
<dbReference type="Gene3D" id="3.40.50.720">
    <property type="entry name" value="NAD(P)-binding Rossmann-like Domain"/>
    <property type="match status" value="1"/>
</dbReference>
<dbReference type="SUPFAM" id="SSF51735">
    <property type="entry name" value="NAD(P)-binding Rossmann-fold domains"/>
    <property type="match status" value="1"/>
</dbReference>
<dbReference type="InterPro" id="IPR036291">
    <property type="entry name" value="NAD(P)-bd_dom_sf"/>
</dbReference>
<keyword evidence="2" id="KW-0560">Oxidoreductase</keyword>
<accession>A0A0C1L7H7</accession>
<dbReference type="AlphaFoldDB" id="A0A0C1L7H7"/>
<dbReference type="RefSeq" id="WP_039138091.1">
    <property type="nucleotide sequence ID" value="NZ_JSVC01000006.1"/>
</dbReference>
<evidence type="ECO:0000313" key="3">
    <source>
        <dbReference type="EMBL" id="KIC95476.1"/>
    </source>
</evidence>
<dbReference type="Pfam" id="PF00106">
    <property type="entry name" value="adh_short"/>
    <property type="match status" value="1"/>
</dbReference>
<dbReference type="InterPro" id="IPR002347">
    <property type="entry name" value="SDR_fam"/>
</dbReference>
<protein>
    <submittedName>
        <fullName evidence="3">Short-chain dehydrogenase</fullName>
    </submittedName>
</protein>
<dbReference type="STRING" id="1349421.OI18_06240"/>
<dbReference type="PANTHER" id="PTHR42901">
    <property type="entry name" value="ALCOHOL DEHYDROGENASE"/>
    <property type="match status" value="1"/>
</dbReference>
<dbReference type="PRINTS" id="PR00081">
    <property type="entry name" value="GDHRDH"/>
</dbReference>
<evidence type="ECO:0000313" key="4">
    <source>
        <dbReference type="Proteomes" id="UP000031408"/>
    </source>
</evidence>
<dbReference type="PANTHER" id="PTHR42901:SF1">
    <property type="entry name" value="ALCOHOL DEHYDROGENASE"/>
    <property type="match status" value="1"/>
</dbReference>
<comment type="caution">
    <text evidence="3">The sequence shown here is derived from an EMBL/GenBank/DDBJ whole genome shotgun (WGS) entry which is preliminary data.</text>
</comment>
<evidence type="ECO:0000256" key="2">
    <source>
        <dbReference type="ARBA" id="ARBA00023002"/>
    </source>
</evidence>
<sequence>MENKKRILITGAGSGLGEGAAIGLAKLGHYVIAGVQISPQVTALRNKVAELGLEKNLRVEKLDILDPYDVKYALTWDFDILFSNAGIGEAGPTFEIPVDLVRRNFETNVFAPLNLAQQFVARLIREKRKGKVVFTSSMGGLFTPDGYGIYVSTKHALEAIAEALASELKKYNIQVQTINPGAYLTGYNETMADNPFRWLDDSKNFTKRADMRATFDSLLGTPQGRLDPQEMIDAMIRIVPADNGKFRNVVPQFVEDMLKDHQQQAWSVAI</sequence>
<dbReference type="PROSITE" id="PS00061">
    <property type="entry name" value="ADH_SHORT"/>
    <property type="match status" value="1"/>
</dbReference>
<dbReference type="OrthoDB" id="1235794at2"/>
<gene>
    <name evidence="3" type="ORF">OI18_06240</name>
</gene>
<proteinExistence type="inferred from homology"/>
<comment type="similarity">
    <text evidence="1">Belongs to the short-chain dehydrogenases/reductases (SDR) family.</text>
</comment>
<evidence type="ECO:0000256" key="1">
    <source>
        <dbReference type="ARBA" id="ARBA00006484"/>
    </source>
</evidence>